<dbReference type="FunFam" id="2.40.110.10:FF:000003">
    <property type="entry name" value="Acyl-coenzyme A oxidase"/>
    <property type="match status" value="1"/>
</dbReference>
<dbReference type="SUPFAM" id="SSF47203">
    <property type="entry name" value="Acyl-CoA dehydrogenase C-terminal domain-like"/>
    <property type="match status" value="2"/>
</dbReference>
<gene>
    <name evidence="18" type="ORF">BDA99DRAFT_528773</name>
</gene>
<dbReference type="InterPro" id="IPR006091">
    <property type="entry name" value="Acyl-CoA_Oxase/DH_mid-dom"/>
</dbReference>
<evidence type="ECO:0000313" key="19">
    <source>
        <dbReference type="Proteomes" id="UP001209540"/>
    </source>
</evidence>
<dbReference type="Pfam" id="PF01756">
    <property type="entry name" value="ACOX"/>
    <property type="match status" value="1"/>
</dbReference>
<dbReference type="InterPro" id="IPR036250">
    <property type="entry name" value="AcylCo_DH-like_C"/>
</dbReference>
<evidence type="ECO:0000256" key="8">
    <source>
        <dbReference type="ARBA" id="ARBA00022832"/>
    </source>
</evidence>
<evidence type="ECO:0000256" key="7">
    <source>
        <dbReference type="ARBA" id="ARBA00022827"/>
    </source>
</evidence>
<organism evidence="18 19">
    <name type="scientific">Phascolomyces articulosus</name>
    <dbReference type="NCBI Taxonomy" id="60185"/>
    <lineage>
        <taxon>Eukaryota</taxon>
        <taxon>Fungi</taxon>
        <taxon>Fungi incertae sedis</taxon>
        <taxon>Mucoromycota</taxon>
        <taxon>Mucoromycotina</taxon>
        <taxon>Mucoromycetes</taxon>
        <taxon>Mucorales</taxon>
        <taxon>Lichtheimiaceae</taxon>
        <taxon>Phascolomyces</taxon>
    </lineage>
</organism>
<dbReference type="Gene3D" id="1.20.140.10">
    <property type="entry name" value="Butyryl-CoA Dehydrogenase, subunit A, domain 3"/>
    <property type="match status" value="2"/>
</dbReference>
<reference evidence="18" key="1">
    <citation type="journal article" date="2022" name="IScience">
        <title>Evolution of zygomycete secretomes and the origins of terrestrial fungal ecologies.</title>
        <authorList>
            <person name="Chang Y."/>
            <person name="Wang Y."/>
            <person name="Mondo S."/>
            <person name="Ahrendt S."/>
            <person name="Andreopoulos W."/>
            <person name="Barry K."/>
            <person name="Beard J."/>
            <person name="Benny G.L."/>
            <person name="Blankenship S."/>
            <person name="Bonito G."/>
            <person name="Cuomo C."/>
            <person name="Desiro A."/>
            <person name="Gervers K.A."/>
            <person name="Hundley H."/>
            <person name="Kuo A."/>
            <person name="LaButti K."/>
            <person name="Lang B.F."/>
            <person name="Lipzen A."/>
            <person name="O'Donnell K."/>
            <person name="Pangilinan J."/>
            <person name="Reynolds N."/>
            <person name="Sandor L."/>
            <person name="Smith M.E."/>
            <person name="Tsang A."/>
            <person name="Grigoriev I.V."/>
            <person name="Stajich J.E."/>
            <person name="Spatafora J.W."/>
        </authorList>
    </citation>
    <scope>NUCLEOTIDE SEQUENCE</scope>
    <source>
        <strain evidence="18">RSA 2281</strain>
    </source>
</reference>
<dbReference type="GO" id="GO:0005504">
    <property type="term" value="F:fatty acid binding"/>
    <property type="evidence" value="ECO:0007669"/>
    <property type="project" value="TreeGrafter"/>
</dbReference>
<dbReference type="InterPro" id="IPR009100">
    <property type="entry name" value="AcylCoA_DH/oxidase_NM_dom_sf"/>
</dbReference>
<dbReference type="AlphaFoldDB" id="A0AAD5JXY6"/>
<evidence type="ECO:0000256" key="3">
    <source>
        <dbReference type="ARBA" id="ARBA00004275"/>
    </source>
</evidence>
<dbReference type="GO" id="GO:0055088">
    <property type="term" value="P:lipid homeostasis"/>
    <property type="evidence" value="ECO:0007669"/>
    <property type="project" value="TreeGrafter"/>
</dbReference>
<evidence type="ECO:0000259" key="16">
    <source>
        <dbReference type="Pfam" id="PF14749"/>
    </source>
</evidence>
<comment type="subcellular location">
    <subcellularLocation>
        <location evidence="3">Peroxisome</location>
    </subcellularLocation>
</comment>
<dbReference type="GO" id="GO:0003997">
    <property type="term" value="F:acyl-CoA oxidase activity"/>
    <property type="evidence" value="ECO:0007669"/>
    <property type="project" value="UniProtKB-EC"/>
</dbReference>
<feature type="domain" description="Acyl-CoA oxidase C-alpha1" evidence="17">
    <location>
        <begin position="317"/>
        <end position="476"/>
    </location>
</feature>
<evidence type="ECO:0000259" key="15">
    <source>
        <dbReference type="Pfam" id="PF02770"/>
    </source>
</evidence>
<dbReference type="SUPFAM" id="SSF56645">
    <property type="entry name" value="Acyl-CoA dehydrogenase NM domain-like"/>
    <property type="match status" value="1"/>
</dbReference>
<keyword evidence="8" id="KW-0276">Fatty acid metabolism</keyword>
<evidence type="ECO:0000256" key="4">
    <source>
        <dbReference type="ARBA" id="ARBA00004846"/>
    </source>
</evidence>
<keyword evidence="9" id="KW-0560">Oxidoreductase</keyword>
<evidence type="ECO:0000313" key="18">
    <source>
        <dbReference type="EMBL" id="KAI9244836.1"/>
    </source>
</evidence>
<dbReference type="Gene3D" id="2.40.110.10">
    <property type="entry name" value="Butyryl-CoA Dehydrogenase, subunit A, domain 2"/>
    <property type="match status" value="1"/>
</dbReference>
<dbReference type="Pfam" id="PF02770">
    <property type="entry name" value="Acyl-CoA_dh_M"/>
    <property type="match status" value="1"/>
</dbReference>
<evidence type="ECO:0000259" key="14">
    <source>
        <dbReference type="Pfam" id="PF01756"/>
    </source>
</evidence>
<evidence type="ECO:0000256" key="9">
    <source>
        <dbReference type="ARBA" id="ARBA00023002"/>
    </source>
</evidence>
<evidence type="ECO:0000256" key="5">
    <source>
        <dbReference type="ARBA" id="ARBA00006288"/>
    </source>
</evidence>
<comment type="cofactor">
    <cofactor evidence="2">
        <name>FAD</name>
        <dbReference type="ChEBI" id="CHEBI:57692"/>
    </cofactor>
</comment>
<feature type="binding site" evidence="13">
    <location>
        <position position="220"/>
    </location>
    <ligand>
        <name>FAD</name>
        <dbReference type="ChEBI" id="CHEBI:57692"/>
    </ligand>
</feature>
<dbReference type="GO" id="GO:0071949">
    <property type="term" value="F:FAD binding"/>
    <property type="evidence" value="ECO:0007669"/>
    <property type="project" value="InterPro"/>
</dbReference>
<accession>A0AAD5JXY6</accession>
<keyword evidence="7 12" id="KW-0274">FAD</keyword>
<keyword evidence="11" id="KW-0576">Peroxisome</keyword>
<protein>
    <recommendedName>
        <fullName evidence="12">Acyl-coenzyme A oxidase</fullName>
    </recommendedName>
</protein>
<comment type="catalytic activity">
    <reaction evidence="1">
        <text>a 2,3-saturated acyl-CoA + O2 = a (2E)-enoyl-CoA + H2O2</text>
        <dbReference type="Rhea" id="RHEA:38959"/>
        <dbReference type="ChEBI" id="CHEBI:15379"/>
        <dbReference type="ChEBI" id="CHEBI:16240"/>
        <dbReference type="ChEBI" id="CHEBI:58856"/>
        <dbReference type="ChEBI" id="CHEBI:65111"/>
        <dbReference type="EC" id="1.3.3.6"/>
    </reaction>
</comment>
<dbReference type="GO" id="GO:0005777">
    <property type="term" value="C:peroxisome"/>
    <property type="evidence" value="ECO:0007669"/>
    <property type="project" value="UniProtKB-SubCell"/>
</dbReference>
<evidence type="ECO:0000256" key="10">
    <source>
        <dbReference type="ARBA" id="ARBA00023098"/>
    </source>
</evidence>
<dbReference type="InterPro" id="IPR002655">
    <property type="entry name" value="Acyl-CoA_oxidase_C"/>
</dbReference>
<dbReference type="EMBL" id="JAIXMP010000056">
    <property type="protein sequence ID" value="KAI9244836.1"/>
    <property type="molecule type" value="Genomic_DNA"/>
</dbReference>
<comment type="pathway">
    <text evidence="4">Lipid metabolism; peroxisomal fatty acid beta-oxidation.</text>
</comment>
<dbReference type="Gene3D" id="1.10.540.10">
    <property type="entry name" value="Acyl-CoA dehydrogenase/oxidase, N-terminal domain"/>
    <property type="match status" value="1"/>
</dbReference>
<dbReference type="Pfam" id="PF22924">
    <property type="entry name" value="ACOX_C_alpha1"/>
    <property type="match status" value="1"/>
</dbReference>
<sequence length="706" mass="79295">MTIPLKDSTAPNAKAALERLEQLKGQLNLTPSTMSLQAPKDMAAERAAADFSIDGLSRLWAGSDKDYEMQQKAYEIIKNDPLLVVQPPRNILEFSRDEWREFTMGQIYRVLQLFKEYGSDREFAYEIGKAVNVYSESFSMRFFVHESLFRNVINMLGTKEQAQKWNDDIDNVRVYGCFAMTELGHSSALRDIETCATFDLATDEFVLDSPSITSTKWWIGGSGQTSTHAVVISQTVIKGEHKGHNWFIVQLRDKVTGELMPGIRIGDIGKKVGHDGVDNGWIQFRGVRIPRDNMLQKWSQLERDGSYTPAPSPAVMYATLIPERLSLIIVTTQLIGQALTIATRYGVVRRQGSKNEQIMDYQSHYSQLIPAISFMYMVKSAASTIDSQFQVLTAGGEMDPVDYLNHMGDMHAVSACLKGLTGWYGSEILETCRRACGGHAYSAYNGIGQIIGDWGVMTTGGGDNVVLLQQTARILVYRLEQKLENDEYPELKFKSSTHYILRAKEYLATPSWPVRDIDDALKNLRLLEDGLNAILVKRLNSIREAMAKGKKLNDVLMDCVRVAEMHCAVFLFSDAVNKYGAPLAPEGIDKSVYSIMHRMTALWGLHTLVRYADQGFKEGFINPQQIKAVEEKYLEASKGLRKQVIGLTDAFGFPDFVLKAPIAKYDGNIYEPYFETLLQAPNSVGKTPYHAKYIKPLTERPGPNDK</sequence>
<dbReference type="GO" id="GO:0033540">
    <property type="term" value="P:fatty acid beta-oxidation using acyl-CoA oxidase"/>
    <property type="evidence" value="ECO:0007669"/>
    <property type="project" value="TreeGrafter"/>
</dbReference>
<dbReference type="InterPro" id="IPR012258">
    <property type="entry name" value="Acyl-CoA_oxidase"/>
</dbReference>
<feature type="domain" description="Acyl-CoA oxidase C-terminal" evidence="14">
    <location>
        <begin position="541"/>
        <end position="698"/>
    </location>
</feature>
<dbReference type="Pfam" id="PF14749">
    <property type="entry name" value="Acyl-CoA_ox_N"/>
    <property type="match status" value="1"/>
</dbReference>
<name>A0AAD5JXY6_9FUNG</name>
<evidence type="ECO:0000256" key="11">
    <source>
        <dbReference type="ARBA" id="ARBA00023140"/>
    </source>
</evidence>
<keyword evidence="19" id="KW-1185">Reference proteome</keyword>
<proteinExistence type="inferred from homology"/>
<comment type="caution">
    <text evidence="18">The sequence shown here is derived from an EMBL/GenBank/DDBJ whole genome shotgun (WGS) entry which is preliminary data.</text>
</comment>
<evidence type="ECO:0000259" key="17">
    <source>
        <dbReference type="Pfam" id="PF22924"/>
    </source>
</evidence>
<reference evidence="18" key="2">
    <citation type="submission" date="2023-02" db="EMBL/GenBank/DDBJ databases">
        <authorList>
            <consortium name="DOE Joint Genome Institute"/>
            <person name="Mondo S.J."/>
            <person name="Chang Y."/>
            <person name="Wang Y."/>
            <person name="Ahrendt S."/>
            <person name="Andreopoulos W."/>
            <person name="Barry K."/>
            <person name="Beard J."/>
            <person name="Benny G.L."/>
            <person name="Blankenship S."/>
            <person name="Bonito G."/>
            <person name="Cuomo C."/>
            <person name="Desiro A."/>
            <person name="Gervers K.A."/>
            <person name="Hundley H."/>
            <person name="Kuo A."/>
            <person name="LaButti K."/>
            <person name="Lang B.F."/>
            <person name="Lipzen A."/>
            <person name="O'Donnell K."/>
            <person name="Pangilinan J."/>
            <person name="Reynolds N."/>
            <person name="Sandor L."/>
            <person name="Smith M.W."/>
            <person name="Tsang A."/>
            <person name="Grigoriev I.V."/>
            <person name="Stajich J.E."/>
            <person name="Spatafora J.W."/>
        </authorList>
    </citation>
    <scope>NUCLEOTIDE SEQUENCE</scope>
    <source>
        <strain evidence="18">RSA 2281</strain>
    </source>
</reference>
<dbReference type="PIRSF" id="PIRSF000168">
    <property type="entry name" value="Acyl-CoA_oxidase"/>
    <property type="match status" value="1"/>
</dbReference>
<keyword evidence="6 12" id="KW-0285">Flavoprotein</keyword>
<dbReference type="Proteomes" id="UP001209540">
    <property type="component" value="Unassembled WGS sequence"/>
</dbReference>
<dbReference type="InterPro" id="IPR037069">
    <property type="entry name" value="AcylCoA_DH/ox_N_sf"/>
</dbReference>
<feature type="binding site" evidence="13">
    <location>
        <position position="181"/>
    </location>
    <ligand>
        <name>FAD</name>
        <dbReference type="ChEBI" id="CHEBI:57692"/>
    </ligand>
</feature>
<feature type="domain" description="Acyl-CoA oxidase/dehydrogenase middle" evidence="15">
    <location>
        <begin position="177"/>
        <end position="287"/>
    </location>
</feature>
<dbReference type="PANTHER" id="PTHR10909">
    <property type="entry name" value="ELECTRON TRANSPORT OXIDOREDUCTASE"/>
    <property type="match status" value="1"/>
</dbReference>
<evidence type="ECO:0000256" key="13">
    <source>
        <dbReference type="PIRSR" id="PIRSR000168-2"/>
    </source>
</evidence>
<dbReference type="InterPro" id="IPR046373">
    <property type="entry name" value="Acyl-CoA_Oxase/DH_mid-dom_sf"/>
</dbReference>
<dbReference type="InterPro" id="IPR055060">
    <property type="entry name" value="ACOX_C_alpha1"/>
</dbReference>
<evidence type="ECO:0000256" key="6">
    <source>
        <dbReference type="ARBA" id="ARBA00022630"/>
    </source>
</evidence>
<keyword evidence="10" id="KW-0443">Lipid metabolism</keyword>
<evidence type="ECO:0000256" key="1">
    <source>
        <dbReference type="ARBA" id="ARBA00001201"/>
    </source>
</evidence>
<evidence type="ECO:0000256" key="2">
    <source>
        <dbReference type="ARBA" id="ARBA00001974"/>
    </source>
</evidence>
<comment type="similarity">
    <text evidence="5 12">Belongs to the acyl-CoA oxidase family.</text>
</comment>
<evidence type="ECO:0000256" key="12">
    <source>
        <dbReference type="PIRNR" id="PIRNR000168"/>
    </source>
</evidence>
<dbReference type="InterPro" id="IPR029320">
    <property type="entry name" value="Acyl-CoA_ox_N"/>
</dbReference>
<feature type="domain" description="Acyl-coenzyme A oxidase N-terminal" evidence="16">
    <location>
        <begin position="54"/>
        <end position="173"/>
    </location>
</feature>